<dbReference type="Gene3D" id="3.30.70.600">
    <property type="entry name" value="Ribosomal protein S10 domain"/>
    <property type="match status" value="1"/>
</dbReference>
<evidence type="ECO:0000256" key="2">
    <source>
        <dbReference type="ARBA" id="ARBA00022980"/>
    </source>
</evidence>
<feature type="domain" description="Small ribosomal subunit protein uS10" evidence="4">
    <location>
        <begin position="6"/>
        <end position="109"/>
    </location>
</feature>
<evidence type="ECO:0000256" key="3">
    <source>
        <dbReference type="ARBA" id="ARBA00023274"/>
    </source>
</evidence>
<evidence type="ECO:0000259" key="4">
    <source>
        <dbReference type="SMART" id="SM01403"/>
    </source>
</evidence>
<dbReference type="PANTHER" id="PTHR11700">
    <property type="entry name" value="30S RIBOSOMAL PROTEIN S10 FAMILY MEMBER"/>
    <property type="match status" value="1"/>
</dbReference>
<accession>A0A4D6C5F0</accession>
<dbReference type="GeneID" id="40513600"/>
<evidence type="ECO:0000256" key="1">
    <source>
        <dbReference type="ARBA" id="ARBA00007102"/>
    </source>
</evidence>
<dbReference type="GO" id="GO:0003735">
    <property type="term" value="F:structural constituent of ribosome"/>
    <property type="evidence" value="ECO:0007669"/>
    <property type="project" value="InterPro"/>
</dbReference>
<dbReference type="GO" id="GO:0005840">
    <property type="term" value="C:ribosome"/>
    <property type="evidence" value="ECO:0007669"/>
    <property type="project" value="UniProtKB-KW"/>
</dbReference>
<dbReference type="Pfam" id="PF00338">
    <property type="entry name" value="Ribosomal_S10"/>
    <property type="match status" value="1"/>
</dbReference>
<dbReference type="SUPFAM" id="SSF54999">
    <property type="entry name" value="Ribosomal protein S10"/>
    <property type="match status" value="1"/>
</dbReference>
<proteinExistence type="inferred from homology"/>
<dbReference type="SMART" id="SM01403">
    <property type="entry name" value="Ribosomal_S10"/>
    <property type="match status" value="1"/>
</dbReference>
<gene>
    <name evidence="5" type="primary">rps10</name>
</gene>
<keyword evidence="3" id="KW-0687">Ribonucleoprotein</keyword>
<protein>
    <submittedName>
        <fullName evidence="5">Ribosomal protein S10</fullName>
    </submittedName>
</protein>
<dbReference type="EMBL" id="MK086011">
    <property type="protein sequence ID" value="QBX98921.1"/>
    <property type="molecule type" value="Genomic_DNA"/>
</dbReference>
<dbReference type="InterPro" id="IPR036838">
    <property type="entry name" value="Ribosomal_uS10_dom_sf"/>
</dbReference>
<dbReference type="RefSeq" id="YP_009647180.1">
    <property type="nucleotide sequence ID" value="NC_042603.1"/>
</dbReference>
<dbReference type="PRINTS" id="PR00971">
    <property type="entry name" value="RIBOSOMALS10"/>
</dbReference>
<dbReference type="GO" id="GO:0006412">
    <property type="term" value="P:translation"/>
    <property type="evidence" value="ECO:0007669"/>
    <property type="project" value="InterPro"/>
</dbReference>
<sequence>MTVNLSIEVQSYNDDLQSSTVDSVVSIIDSYLVDTDLGGARVSSLPTKRKVWTVNRSPHIFKKSREQFEQRKYKTRISCVCNSLDNSLDLLNVLYSQEYLGAGLKAHLEFSSAVPSYN</sequence>
<keyword evidence="5" id="KW-0496">Mitochondrion</keyword>
<evidence type="ECO:0000313" key="5">
    <source>
        <dbReference type="EMBL" id="QBX98921.1"/>
    </source>
</evidence>
<dbReference type="AlphaFoldDB" id="A0A4D6C5F0"/>
<geneLocation type="mitochondrion" evidence="5"/>
<reference evidence="5" key="1">
    <citation type="journal article" date="2019" name="Genome Biol. Evol.">
        <title>Tracing the Evolution of the Plastome and Mitogenome in the Chloropicophyceae Uncovered Convergent tRNA Gene Losses and a Variant Plastid Genetic Code.</title>
        <authorList>
            <person name="Turmel M."/>
            <person name="Dos Santos A.L."/>
            <person name="Otis C."/>
            <person name="Sergerie R."/>
            <person name="Lemieux C."/>
        </authorList>
    </citation>
    <scope>NUCLEOTIDE SEQUENCE</scope>
</reference>
<name>A0A4D6C5F0_9CHLO</name>
<organism evidence="5">
    <name type="scientific">Chloroparvula pacifica</name>
    <dbReference type="NCBI Taxonomy" id="1883388"/>
    <lineage>
        <taxon>Eukaryota</taxon>
        <taxon>Viridiplantae</taxon>
        <taxon>Chlorophyta</taxon>
        <taxon>Chloropicophyceae</taxon>
        <taxon>Chloropicales</taxon>
        <taxon>Chloropicaceae</taxon>
        <taxon>Chloroparvula</taxon>
    </lineage>
</organism>
<keyword evidence="2 5" id="KW-0689">Ribosomal protein</keyword>
<comment type="similarity">
    <text evidence="1">Belongs to the universal ribosomal protein uS10 family.</text>
</comment>
<dbReference type="GO" id="GO:1990904">
    <property type="term" value="C:ribonucleoprotein complex"/>
    <property type="evidence" value="ECO:0007669"/>
    <property type="project" value="UniProtKB-KW"/>
</dbReference>
<dbReference type="InterPro" id="IPR027486">
    <property type="entry name" value="Ribosomal_uS10_dom"/>
</dbReference>
<dbReference type="InterPro" id="IPR001848">
    <property type="entry name" value="Ribosomal_uS10"/>
</dbReference>